<protein>
    <recommendedName>
        <fullName evidence="1">DNA primase/polymerase bifunctional N-terminal domain-containing protein</fullName>
    </recommendedName>
</protein>
<accession>X0VNF6</accession>
<dbReference type="SUPFAM" id="SSF56747">
    <property type="entry name" value="Prim-pol domain"/>
    <property type="match status" value="1"/>
</dbReference>
<proteinExistence type="predicted"/>
<name>X0VNF6_9ZZZZ</name>
<feature type="non-terminal residue" evidence="2">
    <location>
        <position position="196"/>
    </location>
</feature>
<dbReference type="Gene3D" id="3.30.720.160">
    <property type="entry name" value="Bifunctional DNA primase/polymerase, N-terminal"/>
    <property type="match status" value="1"/>
</dbReference>
<reference evidence="2" key="1">
    <citation type="journal article" date="2014" name="Front. Microbiol.">
        <title>High frequency of phylogenetically diverse reductive dehalogenase-homologous genes in deep subseafloor sedimentary metagenomes.</title>
        <authorList>
            <person name="Kawai M."/>
            <person name="Futagami T."/>
            <person name="Toyoda A."/>
            <person name="Takaki Y."/>
            <person name="Nishi S."/>
            <person name="Hori S."/>
            <person name="Arai W."/>
            <person name="Tsubouchi T."/>
            <person name="Morono Y."/>
            <person name="Uchiyama I."/>
            <person name="Ito T."/>
            <person name="Fujiyama A."/>
            <person name="Inagaki F."/>
            <person name="Takami H."/>
        </authorList>
    </citation>
    <scope>NUCLEOTIDE SEQUENCE</scope>
    <source>
        <strain evidence="2">Expedition CK06-06</strain>
    </source>
</reference>
<comment type="caution">
    <text evidence="2">The sequence shown here is derived from an EMBL/GenBank/DDBJ whole genome shotgun (WGS) entry which is preliminary data.</text>
</comment>
<feature type="domain" description="DNA primase/polymerase bifunctional N-terminal" evidence="1">
    <location>
        <begin position="8"/>
        <end position="167"/>
    </location>
</feature>
<dbReference type="InterPro" id="IPR015330">
    <property type="entry name" value="DNA_primase/pol_bifunc_N"/>
</dbReference>
<evidence type="ECO:0000313" key="2">
    <source>
        <dbReference type="EMBL" id="GAG19795.1"/>
    </source>
</evidence>
<dbReference type="EMBL" id="BARS01034219">
    <property type="protein sequence ID" value="GAG19795.1"/>
    <property type="molecule type" value="Genomic_DNA"/>
</dbReference>
<dbReference type="Pfam" id="PF09250">
    <property type="entry name" value="Prim-Pol"/>
    <property type="match status" value="1"/>
</dbReference>
<evidence type="ECO:0000259" key="1">
    <source>
        <dbReference type="SMART" id="SM00943"/>
    </source>
</evidence>
<sequence length="196" mass="22417">MKNLMDYALAYCKLGWSVIPIKPNEKIPLIEWGKYQKERATEDQIEKWWKKYPNANIGITTGIISDIIVIDIDSSKGEEEYIAKFGELHSTISQKTGKPKATQKFFKHPRDHTYHNIPRLLPDVDVRADGGYVVAPPSIHPNGTQYKWIIDPTEMGLDDLLSLPDEIKKHLFAQTDRKSRNVEGWVQEALMGVKEG</sequence>
<dbReference type="SMART" id="SM00943">
    <property type="entry name" value="Prim-Pol"/>
    <property type="match status" value="1"/>
</dbReference>
<dbReference type="CDD" id="cd04859">
    <property type="entry name" value="Prim_Pol"/>
    <property type="match status" value="1"/>
</dbReference>
<gene>
    <name evidence="2" type="ORF">S01H1_52900</name>
</gene>
<organism evidence="2">
    <name type="scientific">marine sediment metagenome</name>
    <dbReference type="NCBI Taxonomy" id="412755"/>
    <lineage>
        <taxon>unclassified sequences</taxon>
        <taxon>metagenomes</taxon>
        <taxon>ecological metagenomes</taxon>
    </lineage>
</organism>
<dbReference type="AlphaFoldDB" id="X0VNF6"/>